<keyword evidence="4" id="KW-0444">Lipid biosynthesis</keyword>
<sequence length="128" mass="13399">MRSDGSALSLRRWLRSAGFAWAGIKHTYRTQANFRIEVGAAVVASALALALHAPLAPILLCCALVLSLELVNTAVEAIVDHATSDFHELARIAKDAAAAAVLVASIGALLVGLVVLGPPLLKLVGLWR</sequence>
<keyword evidence="7" id="KW-0547">Nucleotide-binding</keyword>
<dbReference type="InterPro" id="IPR000829">
    <property type="entry name" value="DAGK"/>
</dbReference>
<evidence type="ECO:0000256" key="9">
    <source>
        <dbReference type="ARBA" id="ARBA00022840"/>
    </source>
</evidence>
<evidence type="ECO:0000256" key="10">
    <source>
        <dbReference type="ARBA" id="ARBA00022989"/>
    </source>
</evidence>
<organism evidence="16 17">
    <name type="scientific">Deinococcus antarcticus</name>
    <dbReference type="NCBI Taxonomy" id="1298767"/>
    <lineage>
        <taxon>Bacteria</taxon>
        <taxon>Thermotogati</taxon>
        <taxon>Deinococcota</taxon>
        <taxon>Deinococci</taxon>
        <taxon>Deinococcales</taxon>
        <taxon>Deinococcaceae</taxon>
        <taxon>Deinococcus</taxon>
    </lineage>
</organism>
<evidence type="ECO:0000256" key="6">
    <source>
        <dbReference type="ARBA" id="ARBA00022692"/>
    </source>
</evidence>
<reference evidence="17" key="1">
    <citation type="journal article" date="2019" name="Int. J. Syst. Evol. Microbiol.">
        <title>The Global Catalogue of Microorganisms (GCM) 10K type strain sequencing project: providing services to taxonomists for standard genome sequencing and annotation.</title>
        <authorList>
            <consortium name="The Broad Institute Genomics Platform"/>
            <consortium name="The Broad Institute Genome Sequencing Center for Infectious Disease"/>
            <person name="Wu L."/>
            <person name="Ma J."/>
        </authorList>
    </citation>
    <scope>NUCLEOTIDE SEQUENCE [LARGE SCALE GENOMIC DNA]</scope>
    <source>
        <strain evidence="17">CCTCC AB 2013263</strain>
    </source>
</reference>
<evidence type="ECO:0000256" key="7">
    <source>
        <dbReference type="ARBA" id="ARBA00022741"/>
    </source>
</evidence>
<proteinExistence type="inferred from homology"/>
<keyword evidence="8 16" id="KW-0418">Kinase</keyword>
<evidence type="ECO:0000313" key="17">
    <source>
        <dbReference type="Proteomes" id="UP001595748"/>
    </source>
</evidence>
<comment type="subcellular location">
    <subcellularLocation>
        <location evidence="1">Cell membrane</location>
        <topology evidence="1">Multi-pass membrane protein</topology>
    </subcellularLocation>
</comment>
<evidence type="ECO:0000256" key="4">
    <source>
        <dbReference type="ARBA" id="ARBA00022516"/>
    </source>
</evidence>
<evidence type="ECO:0000256" key="8">
    <source>
        <dbReference type="ARBA" id="ARBA00022777"/>
    </source>
</evidence>
<comment type="similarity">
    <text evidence="2">Belongs to the bacterial diacylglycerol kinase family.</text>
</comment>
<keyword evidence="12 15" id="KW-0472">Membrane</keyword>
<evidence type="ECO:0000313" key="16">
    <source>
        <dbReference type="EMBL" id="MFC3862745.1"/>
    </source>
</evidence>
<dbReference type="InterPro" id="IPR036945">
    <property type="entry name" value="DAGK_sf"/>
</dbReference>
<evidence type="ECO:0000256" key="13">
    <source>
        <dbReference type="ARBA" id="ARBA00023209"/>
    </source>
</evidence>
<evidence type="ECO:0000256" key="5">
    <source>
        <dbReference type="ARBA" id="ARBA00022679"/>
    </source>
</evidence>
<evidence type="ECO:0000256" key="1">
    <source>
        <dbReference type="ARBA" id="ARBA00004651"/>
    </source>
</evidence>
<dbReference type="EMBL" id="JBHRZF010000214">
    <property type="protein sequence ID" value="MFC3862745.1"/>
    <property type="molecule type" value="Genomic_DNA"/>
</dbReference>
<keyword evidence="5" id="KW-0808">Transferase</keyword>
<evidence type="ECO:0000256" key="2">
    <source>
        <dbReference type="ARBA" id="ARBA00005967"/>
    </source>
</evidence>
<dbReference type="RefSeq" id="WP_380080684.1">
    <property type="nucleotide sequence ID" value="NZ_JBHRZF010000214.1"/>
</dbReference>
<dbReference type="PROSITE" id="PS01069">
    <property type="entry name" value="DAGK_PROKAR"/>
    <property type="match status" value="1"/>
</dbReference>
<dbReference type="CDD" id="cd14263">
    <property type="entry name" value="DAGK_IM_like"/>
    <property type="match status" value="1"/>
</dbReference>
<keyword evidence="6 15" id="KW-0812">Transmembrane</keyword>
<dbReference type="Gene3D" id="1.10.287.3610">
    <property type="match status" value="1"/>
</dbReference>
<accession>A0ABV8AC46</accession>
<feature type="transmembrane region" description="Helical" evidence="15">
    <location>
        <begin position="38"/>
        <end position="66"/>
    </location>
</feature>
<evidence type="ECO:0000256" key="12">
    <source>
        <dbReference type="ARBA" id="ARBA00023136"/>
    </source>
</evidence>
<dbReference type="PANTHER" id="PTHR34299">
    <property type="entry name" value="DIACYLGLYCEROL KINASE"/>
    <property type="match status" value="1"/>
</dbReference>
<keyword evidence="10 15" id="KW-1133">Transmembrane helix</keyword>
<evidence type="ECO:0000256" key="15">
    <source>
        <dbReference type="SAM" id="Phobius"/>
    </source>
</evidence>
<dbReference type="PANTHER" id="PTHR34299:SF1">
    <property type="entry name" value="DIACYLGLYCEROL KINASE"/>
    <property type="match status" value="1"/>
</dbReference>
<dbReference type="Pfam" id="PF01219">
    <property type="entry name" value="DAGK_prokar"/>
    <property type="match status" value="1"/>
</dbReference>
<evidence type="ECO:0000256" key="14">
    <source>
        <dbReference type="ARBA" id="ARBA00023264"/>
    </source>
</evidence>
<evidence type="ECO:0000256" key="3">
    <source>
        <dbReference type="ARBA" id="ARBA00022475"/>
    </source>
</evidence>
<protein>
    <submittedName>
        <fullName evidence="16">Diacylglycerol kinase</fullName>
    </submittedName>
</protein>
<comment type="caution">
    <text evidence="16">The sequence shown here is derived from an EMBL/GenBank/DDBJ whole genome shotgun (WGS) entry which is preliminary data.</text>
</comment>
<keyword evidence="17" id="KW-1185">Reference proteome</keyword>
<name>A0ABV8AC46_9DEIO</name>
<keyword evidence="3" id="KW-1003">Cell membrane</keyword>
<evidence type="ECO:0000256" key="11">
    <source>
        <dbReference type="ARBA" id="ARBA00023098"/>
    </source>
</evidence>
<gene>
    <name evidence="16" type="ORF">ACFOPQ_18420</name>
</gene>
<dbReference type="Proteomes" id="UP001595748">
    <property type="component" value="Unassembled WGS sequence"/>
</dbReference>
<feature type="transmembrane region" description="Helical" evidence="15">
    <location>
        <begin position="96"/>
        <end position="121"/>
    </location>
</feature>
<keyword evidence="13" id="KW-0594">Phospholipid biosynthesis</keyword>
<keyword evidence="14" id="KW-1208">Phospholipid metabolism</keyword>
<dbReference type="GO" id="GO:0016301">
    <property type="term" value="F:kinase activity"/>
    <property type="evidence" value="ECO:0007669"/>
    <property type="project" value="UniProtKB-KW"/>
</dbReference>
<keyword evidence="11" id="KW-0443">Lipid metabolism</keyword>
<keyword evidence="9" id="KW-0067">ATP-binding</keyword>